<keyword evidence="13" id="KW-1185">Reference proteome</keyword>
<dbReference type="InterPro" id="IPR001873">
    <property type="entry name" value="ENaC"/>
</dbReference>
<evidence type="ECO:0000256" key="6">
    <source>
        <dbReference type="ARBA" id="ARBA00023053"/>
    </source>
</evidence>
<dbReference type="Pfam" id="PF00858">
    <property type="entry name" value="ASC"/>
    <property type="match status" value="1"/>
</dbReference>
<keyword evidence="3 11" id="KW-0894">Sodium channel</keyword>
<evidence type="ECO:0000256" key="8">
    <source>
        <dbReference type="ARBA" id="ARBA00023136"/>
    </source>
</evidence>
<evidence type="ECO:0000256" key="9">
    <source>
        <dbReference type="ARBA" id="ARBA00023201"/>
    </source>
</evidence>
<name>A0A820RQD4_9BILA</name>
<keyword evidence="9 11" id="KW-0739">Sodium transport</keyword>
<keyword evidence="2 11" id="KW-0813">Transport</keyword>
<evidence type="ECO:0000256" key="7">
    <source>
        <dbReference type="ARBA" id="ARBA00023065"/>
    </source>
</evidence>
<evidence type="ECO:0000256" key="3">
    <source>
        <dbReference type="ARBA" id="ARBA00022461"/>
    </source>
</evidence>
<dbReference type="EMBL" id="CAJOBG010044864">
    <property type="protein sequence ID" value="CAF4439694.1"/>
    <property type="molecule type" value="Genomic_DNA"/>
</dbReference>
<organism evidence="12 13">
    <name type="scientific">Rotaria magnacalcarata</name>
    <dbReference type="NCBI Taxonomy" id="392030"/>
    <lineage>
        <taxon>Eukaryota</taxon>
        <taxon>Metazoa</taxon>
        <taxon>Spiralia</taxon>
        <taxon>Gnathifera</taxon>
        <taxon>Rotifera</taxon>
        <taxon>Eurotatoria</taxon>
        <taxon>Bdelloidea</taxon>
        <taxon>Philodinida</taxon>
        <taxon>Philodinidae</taxon>
        <taxon>Rotaria</taxon>
    </lineage>
</organism>
<dbReference type="PANTHER" id="PTHR11690">
    <property type="entry name" value="AMILORIDE-SENSITIVE SODIUM CHANNEL-RELATED"/>
    <property type="match status" value="1"/>
</dbReference>
<keyword evidence="8" id="KW-0472">Membrane</keyword>
<accession>A0A820RQD4</accession>
<comment type="similarity">
    <text evidence="11">Belongs to the amiloride-sensitive sodium channel (TC 1.A.6) family.</text>
</comment>
<dbReference type="Gene3D" id="2.60.470.10">
    <property type="entry name" value="Acid-sensing ion channels like domains"/>
    <property type="match status" value="1"/>
</dbReference>
<evidence type="ECO:0000256" key="1">
    <source>
        <dbReference type="ARBA" id="ARBA00004141"/>
    </source>
</evidence>
<gene>
    <name evidence="12" type="ORF">OVN521_LOCUS37222</name>
</gene>
<dbReference type="GO" id="GO:0015280">
    <property type="term" value="F:ligand-gated sodium channel activity"/>
    <property type="evidence" value="ECO:0007669"/>
    <property type="project" value="TreeGrafter"/>
</dbReference>
<dbReference type="GO" id="GO:0005886">
    <property type="term" value="C:plasma membrane"/>
    <property type="evidence" value="ECO:0007669"/>
    <property type="project" value="TreeGrafter"/>
</dbReference>
<dbReference type="PANTHER" id="PTHR11690:SF248">
    <property type="entry name" value="PICKPOCKET 17, ISOFORM A"/>
    <property type="match status" value="1"/>
</dbReference>
<keyword evidence="4 11" id="KW-0812">Transmembrane</keyword>
<evidence type="ECO:0000256" key="4">
    <source>
        <dbReference type="ARBA" id="ARBA00022692"/>
    </source>
</evidence>
<evidence type="ECO:0000256" key="2">
    <source>
        <dbReference type="ARBA" id="ARBA00022448"/>
    </source>
</evidence>
<evidence type="ECO:0000256" key="10">
    <source>
        <dbReference type="ARBA" id="ARBA00023303"/>
    </source>
</evidence>
<proteinExistence type="inferred from homology"/>
<evidence type="ECO:0000256" key="5">
    <source>
        <dbReference type="ARBA" id="ARBA00022989"/>
    </source>
</evidence>
<evidence type="ECO:0000256" key="11">
    <source>
        <dbReference type="RuleBase" id="RU000679"/>
    </source>
</evidence>
<sequence length="316" mass="35586">AKSKSTNETSLRYTNDNGGSGKLILRLYAQSHLYVPHITDVDVSAGIVAMIHDNTQLPLIDVAGILLEPGRKHKLGYKKKQYKFLPSPYTYCTTDIPRPMRAMFDQYEGADYAYSQGVCYTLCTQAYIYEECGCVNPYEWSARSIVLRGTSKIAEAPLCNLTDLCYPVAGLKITKTSSIWDQYCSHCHQECSTVTFALMKSSIAAPSMPFIYLTKAHVESLSIPLPANWSTNWLSEIQNNYVSLEVVCESNQVENYTEEASVSAVSVLSNVGGHTGLWIGISFLSIMEFIEMLYRLCRYEFHSMKRILMNKFNNNN</sequence>
<keyword evidence="7 11" id="KW-0406">Ion transport</keyword>
<keyword evidence="5" id="KW-1133">Transmembrane helix</keyword>
<dbReference type="AlphaFoldDB" id="A0A820RQD4"/>
<protein>
    <submittedName>
        <fullName evidence="12">Uncharacterized protein</fullName>
    </submittedName>
</protein>
<dbReference type="Proteomes" id="UP000663866">
    <property type="component" value="Unassembled WGS sequence"/>
</dbReference>
<comment type="caution">
    <text evidence="12">The sequence shown here is derived from an EMBL/GenBank/DDBJ whole genome shotgun (WGS) entry which is preliminary data.</text>
</comment>
<reference evidence="12" key="1">
    <citation type="submission" date="2021-02" db="EMBL/GenBank/DDBJ databases">
        <authorList>
            <person name="Nowell W R."/>
        </authorList>
    </citation>
    <scope>NUCLEOTIDE SEQUENCE</scope>
</reference>
<dbReference type="Gene3D" id="1.10.287.770">
    <property type="entry name" value="YojJ-like"/>
    <property type="match status" value="1"/>
</dbReference>
<keyword evidence="10 11" id="KW-0407">Ion channel</keyword>
<dbReference type="PRINTS" id="PR01078">
    <property type="entry name" value="AMINACHANNEL"/>
</dbReference>
<evidence type="ECO:0000313" key="12">
    <source>
        <dbReference type="EMBL" id="CAF4439694.1"/>
    </source>
</evidence>
<comment type="subcellular location">
    <subcellularLocation>
        <location evidence="1">Membrane</location>
        <topology evidence="1">Multi-pass membrane protein</topology>
    </subcellularLocation>
</comment>
<evidence type="ECO:0000313" key="13">
    <source>
        <dbReference type="Proteomes" id="UP000663866"/>
    </source>
</evidence>
<keyword evidence="6" id="KW-0915">Sodium</keyword>
<feature type="non-terminal residue" evidence="12">
    <location>
        <position position="1"/>
    </location>
</feature>